<dbReference type="InterPro" id="IPR022683">
    <property type="entry name" value="Calpain_III"/>
</dbReference>
<organism evidence="8 9">
    <name type="scientific">Denticeps clupeoides</name>
    <name type="common">denticle herring</name>
    <dbReference type="NCBI Taxonomy" id="299321"/>
    <lineage>
        <taxon>Eukaryota</taxon>
        <taxon>Metazoa</taxon>
        <taxon>Chordata</taxon>
        <taxon>Craniata</taxon>
        <taxon>Vertebrata</taxon>
        <taxon>Euteleostomi</taxon>
        <taxon>Actinopterygii</taxon>
        <taxon>Neopterygii</taxon>
        <taxon>Teleostei</taxon>
        <taxon>Clupei</taxon>
        <taxon>Clupeiformes</taxon>
        <taxon>Denticipitoidei</taxon>
        <taxon>Denticipitidae</taxon>
        <taxon>Denticeps</taxon>
    </lineage>
</organism>
<dbReference type="PANTHER" id="PTHR10183">
    <property type="entry name" value="CALPAIN"/>
    <property type="match status" value="1"/>
</dbReference>
<keyword evidence="2 6" id="KW-0645">Protease</keyword>
<evidence type="ECO:0000256" key="1">
    <source>
        <dbReference type="ARBA" id="ARBA00007623"/>
    </source>
</evidence>
<keyword evidence="4 6" id="KW-0788">Thiol protease</keyword>
<reference evidence="8" key="3">
    <citation type="submission" date="2025-09" db="UniProtKB">
        <authorList>
            <consortium name="Ensembl"/>
        </authorList>
    </citation>
    <scope>IDENTIFICATION</scope>
</reference>
<dbReference type="Gene3D" id="2.60.120.380">
    <property type="match status" value="1"/>
</dbReference>
<dbReference type="GO" id="GO:0005737">
    <property type="term" value="C:cytoplasm"/>
    <property type="evidence" value="ECO:0007669"/>
    <property type="project" value="TreeGrafter"/>
</dbReference>
<dbReference type="InterPro" id="IPR022682">
    <property type="entry name" value="Calpain_domain_III"/>
</dbReference>
<evidence type="ECO:0000313" key="9">
    <source>
        <dbReference type="Proteomes" id="UP000694580"/>
    </source>
</evidence>
<dbReference type="GeneTree" id="ENSGT00940000154784"/>
<dbReference type="Pfam" id="PF01067">
    <property type="entry name" value="Calpain_III"/>
    <property type="match status" value="1"/>
</dbReference>
<dbReference type="FunFam" id="3.90.70.10:FF:000001">
    <property type="entry name" value="Calpain-1 catalytic subunit"/>
    <property type="match status" value="1"/>
</dbReference>
<evidence type="ECO:0000256" key="2">
    <source>
        <dbReference type="ARBA" id="ARBA00022670"/>
    </source>
</evidence>
<dbReference type="CDD" id="cd00044">
    <property type="entry name" value="CysPc"/>
    <property type="match status" value="1"/>
</dbReference>
<evidence type="ECO:0000256" key="4">
    <source>
        <dbReference type="ARBA" id="ARBA00022807"/>
    </source>
</evidence>
<keyword evidence="3 6" id="KW-0378">Hydrolase</keyword>
<dbReference type="InterPro" id="IPR038765">
    <property type="entry name" value="Papain-like_cys_pep_sf"/>
</dbReference>
<dbReference type="InterPro" id="IPR036213">
    <property type="entry name" value="Calpain_III_sf"/>
</dbReference>
<evidence type="ECO:0000313" key="8">
    <source>
        <dbReference type="Ensembl" id="ENSDCDP00010024912.1"/>
    </source>
</evidence>
<accession>A0AAY4BWF5</accession>
<comment type="similarity">
    <text evidence="1">Belongs to the peptidase C2 family.</text>
</comment>
<dbReference type="Proteomes" id="UP000694580">
    <property type="component" value="Chromosome 3"/>
</dbReference>
<name>A0AAY4BWF5_9TELE</name>
<dbReference type="Ensembl" id="ENSDCDT00010030916.1">
    <property type="protein sequence ID" value="ENSDCDP00010024912.1"/>
    <property type="gene ID" value="ENSDCDG00010015886.1"/>
</dbReference>
<evidence type="ECO:0000256" key="5">
    <source>
        <dbReference type="PIRSR" id="PIRSR622684-1"/>
    </source>
</evidence>
<dbReference type="SUPFAM" id="SSF54001">
    <property type="entry name" value="Cysteine proteinases"/>
    <property type="match status" value="1"/>
</dbReference>
<proteinExistence type="inferred from homology"/>
<protein>
    <recommendedName>
        <fullName evidence="7">Calpain catalytic domain-containing protein</fullName>
    </recommendedName>
</protein>
<dbReference type="PRINTS" id="PR00704">
    <property type="entry name" value="CALPAIN"/>
</dbReference>
<dbReference type="Pfam" id="PF00648">
    <property type="entry name" value="Peptidase_C2"/>
    <property type="match status" value="1"/>
</dbReference>
<keyword evidence="9" id="KW-1185">Reference proteome</keyword>
<dbReference type="PANTHER" id="PTHR10183:SF409">
    <property type="entry name" value="CALPAIN-8"/>
    <property type="match status" value="1"/>
</dbReference>
<dbReference type="Gene3D" id="3.90.70.10">
    <property type="entry name" value="Cysteine proteinases"/>
    <property type="match status" value="1"/>
</dbReference>
<evidence type="ECO:0000256" key="3">
    <source>
        <dbReference type="ARBA" id="ARBA00022801"/>
    </source>
</evidence>
<feature type="active site" evidence="5 6">
    <location>
        <position position="249"/>
    </location>
</feature>
<feature type="active site" evidence="5 6">
    <location>
        <position position="100"/>
    </location>
</feature>
<feature type="active site" evidence="5 6">
    <location>
        <position position="273"/>
    </location>
</feature>
<dbReference type="GO" id="GO:0004198">
    <property type="term" value="F:calcium-dependent cysteine-type endopeptidase activity"/>
    <property type="evidence" value="ECO:0007669"/>
    <property type="project" value="InterPro"/>
</dbReference>
<dbReference type="GO" id="GO:0006508">
    <property type="term" value="P:proteolysis"/>
    <property type="evidence" value="ECO:0007669"/>
    <property type="project" value="UniProtKB-KW"/>
</dbReference>
<evidence type="ECO:0000256" key="6">
    <source>
        <dbReference type="PROSITE-ProRule" id="PRU00239"/>
    </source>
</evidence>
<feature type="domain" description="Calpain catalytic" evidence="7">
    <location>
        <begin position="41"/>
        <end position="331"/>
    </location>
</feature>
<gene>
    <name evidence="8" type="primary">LOC114785725</name>
</gene>
<dbReference type="PROSITE" id="PS50203">
    <property type="entry name" value="CALPAIN_CAT"/>
    <property type="match status" value="1"/>
</dbReference>
<dbReference type="SMART" id="SM00720">
    <property type="entry name" value="calpain_III"/>
    <property type="match status" value="1"/>
</dbReference>
<reference evidence="8" key="2">
    <citation type="submission" date="2025-08" db="UniProtKB">
        <authorList>
            <consortium name="Ensembl"/>
        </authorList>
    </citation>
    <scope>IDENTIFICATION</scope>
</reference>
<dbReference type="InterPro" id="IPR001300">
    <property type="entry name" value="Peptidase_C2_calpain_cat"/>
</dbReference>
<sequence>MRTVDKVHTKALKKTSFHFISLYLGQDYRALRQKCLENGELFRDKAFDAVPASLGYKELGPNSALVQGVEWKRPWICSSPKFISEGATRTDICQGELGDCWLLVSVASITLQKDVLARVVPQDQSFQTDYAGIFHFQFWQEGEWVDVVVDDRLPVKDGRLLFVHSADCTEFWSALLEKAYAKVSGCYESLKGGLPSESLTDFTGGIVEVYELHSAPSYLYAVMMRAMRLGSLLATFTMFDSTLNLVDKHAYSITGVQKVHLQGTTANLVRLRNPWGHKEWRGAWSDNSREWDLVEPEERKKLNYSADDGEFWMAFSDFKDHFSEVHICNRTPDTSDDLSHWRFSQFNGVWKAGSTAGGNREHKGEQTTHLKTQVQTPLTTIVSLSRTLNPEYDEKFPVFHIRPEDGGLTCVFESQYVGQSNITLGRDVLLRQKPVAVTDPFEPRREICKRFTLPPAEYVLVPSTALPDQEGGFLLRVFYKKMAFNRWVTVPDGQFGGSGTHGQVFCPTGKRWTFDLKSPVDEC</sequence>
<reference evidence="8 9" key="1">
    <citation type="submission" date="2020-06" db="EMBL/GenBank/DDBJ databases">
        <authorList>
            <consortium name="Wellcome Sanger Institute Data Sharing"/>
        </authorList>
    </citation>
    <scope>NUCLEOTIDE SEQUENCE [LARGE SCALE GENOMIC DNA]</scope>
</reference>
<dbReference type="SUPFAM" id="SSF49758">
    <property type="entry name" value="Calpain large subunit, middle domain (domain III)"/>
    <property type="match status" value="1"/>
</dbReference>
<dbReference type="AlphaFoldDB" id="A0AAY4BWF5"/>
<evidence type="ECO:0000259" key="7">
    <source>
        <dbReference type="PROSITE" id="PS50203"/>
    </source>
</evidence>
<dbReference type="InterPro" id="IPR022684">
    <property type="entry name" value="Calpain_cysteine_protease"/>
</dbReference>
<dbReference type="SMART" id="SM00230">
    <property type="entry name" value="CysPc"/>
    <property type="match status" value="1"/>
</dbReference>